<dbReference type="PROSITE" id="PS00518">
    <property type="entry name" value="ZF_RING_1"/>
    <property type="match status" value="1"/>
</dbReference>
<evidence type="ECO:0000313" key="9">
    <source>
        <dbReference type="Proteomes" id="UP000274756"/>
    </source>
</evidence>
<dbReference type="STRING" id="318479.A0A3P7PSA1"/>
<dbReference type="InterPro" id="IPR044288">
    <property type="entry name" value="ZNF598/HEL2"/>
</dbReference>
<name>A0A3P7PSA1_DRAME</name>
<organism evidence="8 9">
    <name type="scientific">Dracunculus medinensis</name>
    <name type="common">Guinea worm</name>
    <dbReference type="NCBI Taxonomy" id="318479"/>
    <lineage>
        <taxon>Eukaryota</taxon>
        <taxon>Metazoa</taxon>
        <taxon>Ecdysozoa</taxon>
        <taxon>Nematoda</taxon>
        <taxon>Chromadorea</taxon>
        <taxon>Rhabditida</taxon>
        <taxon>Spirurina</taxon>
        <taxon>Dracunculoidea</taxon>
        <taxon>Dracunculidae</taxon>
        <taxon>Dracunculus</taxon>
    </lineage>
</organism>
<dbReference type="PROSITE" id="PS50089">
    <property type="entry name" value="ZF_RING_2"/>
    <property type="match status" value="1"/>
</dbReference>
<dbReference type="Pfam" id="PF25447">
    <property type="entry name" value="RING_ZNF598"/>
    <property type="match status" value="1"/>
</dbReference>
<feature type="region of interest" description="Disordered" evidence="5">
    <location>
        <begin position="1"/>
        <end position="20"/>
    </location>
</feature>
<dbReference type="InterPro" id="IPR013087">
    <property type="entry name" value="Znf_C2H2_type"/>
</dbReference>
<dbReference type="PROSITE" id="PS00028">
    <property type="entry name" value="ZINC_FINGER_C2H2_1"/>
    <property type="match status" value="1"/>
</dbReference>
<reference evidence="8 9" key="1">
    <citation type="submission" date="2018-11" db="EMBL/GenBank/DDBJ databases">
        <authorList>
            <consortium name="Pathogen Informatics"/>
        </authorList>
    </citation>
    <scope>NUCLEOTIDE SEQUENCE [LARGE SCALE GENOMIC DNA]</scope>
</reference>
<keyword evidence="1" id="KW-0479">Metal-binding</keyword>
<dbReference type="GO" id="GO:0072344">
    <property type="term" value="P:rescue of stalled ribosome"/>
    <property type="evidence" value="ECO:0007669"/>
    <property type="project" value="InterPro"/>
</dbReference>
<evidence type="ECO:0000313" key="8">
    <source>
        <dbReference type="EMBL" id="VDN52238.1"/>
    </source>
</evidence>
<keyword evidence="2 4" id="KW-0863">Zinc-finger</keyword>
<dbReference type="SMART" id="SM00355">
    <property type="entry name" value="ZnF_C2H2"/>
    <property type="match status" value="3"/>
</dbReference>
<evidence type="ECO:0000256" key="2">
    <source>
        <dbReference type="ARBA" id="ARBA00022771"/>
    </source>
</evidence>
<dbReference type="Proteomes" id="UP000274756">
    <property type="component" value="Unassembled WGS sequence"/>
</dbReference>
<dbReference type="Gene3D" id="3.30.40.10">
    <property type="entry name" value="Zinc/RING finger domain, C3HC4 (zinc finger)"/>
    <property type="match status" value="1"/>
</dbReference>
<keyword evidence="6" id="KW-1133">Transmembrane helix</keyword>
<evidence type="ECO:0000256" key="1">
    <source>
        <dbReference type="ARBA" id="ARBA00022723"/>
    </source>
</evidence>
<dbReference type="PANTHER" id="PTHR22938:SF0">
    <property type="entry name" value="E3 UBIQUITIN-PROTEIN LIGASE ZNF598"/>
    <property type="match status" value="1"/>
</dbReference>
<evidence type="ECO:0000256" key="4">
    <source>
        <dbReference type="PROSITE-ProRule" id="PRU00175"/>
    </source>
</evidence>
<sequence>MMSQANTISKRNGSGGNRTKRFDRRFNERFSRTKHGDIEMEGFVVECNICCRESDAFGIGDCNHPFCMECVIRLRIIAKINSCPTCRADIDKVKFLYYKFFSFLFKFLLVLFFMVEHPDCERYKLQFTSDYLVRCYNSYLVHICLICEKKDERREFKNFASLNQHVYMVHKFEFCNLCTEHLDLLSRERRIYSRLDMDRHIRSGDPDNSSLRGHPKCLFCDKRFFDEEYRYKHLRKEHFFCQICDNTGCNNFFFESHRNLIDHYKKDHIVCEEGECKKLGIAFETELELKIHKPSIETLEYQVNSVAPPTAFNMQMRDFPRLKVSSNKTEPNQIEKSSKNTTAVSFMAHDI</sequence>
<dbReference type="GO" id="GO:0061630">
    <property type="term" value="F:ubiquitin protein ligase activity"/>
    <property type="evidence" value="ECO:0007669"/>
    <property type="project" value="InterPro"/>
</dbReference>
<keyword evidence="6" id="KW-0812">Transmembrane</keyword>
<accession>A0A3P7PSA1</accession>
<keyword evidence="9" id="KW-1185">Reference proteome</keyword>
<dbReference type="EMBL" id="UYYG01000050">
    <property type="protein sequence ID" value="VDN52238.1"/>
    <property type="molecule type" value="Genomic_DNA"/>
</dbReference>
<dbReference type="GO" id="GO:0008270">
    <property type="term" value="F:zinc ion binding"/>
    <property type="evidence" value="ECO:0007669"/>
    <property type="project" value="UniProtKB-KW"/>
</dbReference>
<dbReference type="InterPro" id="IPR001841">
    <property type="entry name" value="Znf_RING"/>
</dbReference>
<proteinExistence type="predicted"/>
<feature type="transmembrane region" description="Helical" evidence="6">
    <location>
        <begin position="96"/>
        <end position="115"/>
    </location>
</feature>
<protein>
    <recommendedName>
        <fullName evidence="7">RING-type domain-containing protein</fullName>
    </recommendedName>
</protein>
<feature type="compositionally biased region" description="Polar residues" evidence="5">
    <location>
        <begin position="1"/>
        <end position="12"/>
    </location>
</feature>
<evidence type="ECO:0000256" key="6">
    <source>
        <dbReference type="SAM" id="Phobius"/>
    </source>
</evidence>
<dbReference type="InterPro" id="IPR013083">
    <property type="entry name" value="Znf_RING/FYVE/PHD"/>
</dbReference>
<dbReference type="AlphaFoldDB" id="A0A3P7PSA1"/>
<dbReference type="SUPFAM" id="SSF57850">
    <property type="entry name" value="RING/U-box"/>
    <property type="match status" value="1"/>
</dbReference>
<dbReference type="PANTHER" id="PTHR22938">
    <property type="entry name" value="ZINC FINGER PROTEIN 598"/>
    <property type="match status" value="1"/>
</dbReference>
<dbReference type="OrthoDB" id="3838338at2759"/>
<feature type="domain" description="RING-type" evidence="7">
    <location>
        <begin position="47"/>
        <end position="87"/>
    </location>
</feature>
<evidence type="ECO:0000259" key="7">
    <source>
        <dbReference type="PROSITE" id="PS50089"/>
    </source>
</evidence>
<dbReference type="GO" id="GO:0016567">
    <property type="term" value="P:protein ubiquitination"/>
    <property type="evidence" value="ECO:0007669"/>
    <property type="project" value="TreeGrafter"/>
</dbReference>
<keyword evidence="6" id="KW-0472">Membrane</keyword>
<evidence type="ECO:0000256" key="3">
    <source>
        <dbReference type="ARBA" id="ARBA00022833"/>
    </source>
</evidence>
<gene>
    <name evidence="8" type="ORF">DME_LOCUS2211</name>
</gene>
<keyword evidence="3" id="KW-0862">Zinc</keyword>
<evidence type="ECO:0000256" key="5">
    <source>
        <dbReference type="SAM" id="MobiDB-lite"/>
    </source>
</evidence>
<dbReference type="InterPro" id="IPR017907">
    <property type="entry name" value="Znf_RING_CS"/>
</dbReference>
<dbReference type="GO" id="GO:0043022">
    <property type="term" value="F:ribosome binding"/>
    <property type="evidence" value="ECO:0007669"/>
    <property type="project" value="TreeGrafter"/>
</dbReference>